<evidence type="ECO:0000313" key="2">
    <source>
        <dbReference type="EMBL" id="MFC4749574.1"/>
    </source>
</evidence>
<feature type="transmembrane region" description="Helical" evidence="1">
    <location>
        <begin position="335"/>
        <end position="356"/>
    </location>
</feature>
<protein>
    <submittedName>
        <fullName evidence="2">PepSY-associated TM helix domain-containing protein</fullName>
    </submittedName>
</protein>
<keyword evidence="1" id="KW-0812">Transmembrane</keyword>
<dbReference type="InterPro" id="IPR005625">
    <property type="entry name" value="PepSY-ass_TM"/>
</dbReference>
<keyword evidence="1" id="KW-0472">Membrane</keyword>
<dbReference type="Proteomes" id="UP001595935">
    <property type="component" value="Unassembled WGS sequence"/>
</dbReference>
<comment type="caution">
    <text evidence="2">The sequence shown here is derived from an EMBL/GenBank/DDBJ whole genome shotgun (WGS) entry which is preliminary data.</text>
</comment>
<dbReference type="EMBL" id="JBHSGV010000007">
    <property type="protein sequence ID" value="MFC4749574.1"/>
    <property type="molecule type" value="Genomic_DNA"/>
</dbReference>
<accession>A0ABV9PH55</accession>
<organism evidence="2 3">
    <name type="scientific">Flavobacterium branchiicola</name>
    <dbReference type="NCBI Taxonomy" id="1114875"/>
    <lineage>
        <taxon>Bacteria</taxon>
        <taxon>Pseudomonadati</taxon>
        <taxon>Bacteroidota</taxon>
        <taxon>Flavobacteriia</taxon>
        <taxon>Flavobacteriales</taxon>
        <taxon>Flavobacteriaceae</taxon>
        <taxon>Flavobacterium</taxon>
    </lineage>
</organism>
<name>A0ABV9PH55_9FLAO</name>
<dbReference type="Pfam" id="PF03929">
    <property type="entry name" value="PepSY_TM"/>
    <property type="match status" value="1"/>
</dbReference>
<dbReference type="PANTHER" id="PTHR34219:SF3">
    <property type="entry name" value="BLL7967 PROTEIN"/>
    <property type="match status" value="1"/>
</dbReference>
<sequence>MISLPNLKQIKNVARQIHLWLGLATGIIVFIISITGCIYVFEEEIRSFSKEERLYVPIQEKPFTGLEKIVANFQKEFPKEKITSIKINKKAPNATVELGTKKKTFYFNPYEGNLINSEKQDWLTVVRKLHTNLLLGETGSFIQRWAVVIFMLMLVTGLILWFPQQMRSLKQSLSIKWSGSFKRVNYDLHNVLGFYASFFLIVIVLTGLFFAFKEVKNAAAFLTGTELSDGKKVESKVLAEDENLAVRYNGIYKTLDKIYPGANTITFSIKKTGELRVRMLYPYNWYRKQNTFYFNAETGQMIRYKLYEDFNTADVVEASNYEVHTGRFFGLFGKIIAFLASLIAASLPITGFMIWLKKKKKAKKKSVVKTVSKKKDKAIY</sequence>
<feature type="transmembrane region" description="Helical" evidence="1">
    <location>
        <begin position="192"/>
        <end position="212"/>
    </location>
</feature>
<keyword evidence="1" id="KW-1133">Transmembrane helix</keyword>
<gene>
    <name evidence="2" type="ORF">ACFO5S_19140</name>
</gene>
<keyword evidence="3" id="KW-1185">Reference proteome</keyword>
<evidence type="ECO:0000313" key="3">
    <source>
        <dbReference type="Proteomes" id="UP001595935"/>
    </source>
</evidence>
<reference evidence="3" key="1">
    <citation type="journal article" date="2019" name="Int. J. Syst. Evol. Microbiol.">
        <title>The Global Catalogue of Microorganisms (GCM) 10K type strain sequencing project: providing services to taxonomists for standard genome sequencing and annotation.</title>
        <authorList>
            <consortium name="The Broad Institute Genomics Platform"/>
            <consortium name="The Broad Institute Genome Sequencing Center for Infectious Disease"/>
            <person name="Wu L."/>
            <person name="Ma J."/>
        </authorList>
    </citation>
    <scope>NUCLEOTIDE SEQUENCE [LARGE SCALE GENOMIC DNA]</scope>
    <source>
        <strain evidence="3">WYCCWR 13023</strain>
    </source>
</reference>
<evidence type="ECO:0000256" key="1">
    <source>
        <dbReference type="SAM" id="Phobius"/>
    </source>
</evidence>
<feature type="transmembrane region" description="Helical" evidence="1">
    <location>
        <begin position="142"/>
        <end position="162"/>
    </location>
</feature>
<dbReference type="PANTHER" id="PTHR34219">
    <property type="entry name" value="IRON-REGULATED INNER MEMBRANE PROTEIN-RELATED"/>
    <property type="match status" value="1"/>
</dbReference>
<feature type="transmembrane region" description="Helical" evidence="1">
    <location>
        <begin position="20"/>
        <end position="41"/>
    </location>
</feature>
<proteinExistence type="predicted"/>
<dbReference type="Gene3D" id="1.20.950.20">
    <property type="entry name" value="Transmembrane di-heme cytochromes, Chain C"/>
    <property type="match status" value="1"/>
</dbReference>